<feature type="compositionally biased region" description="Basic and acidic residues" evidence="1">
    <location>
        <begin position="48"/>
        <end position="61"/>
    </location>
</feature>
<accession>A0AAT9HJV6</accession>
<gene>
    <name evidence="2" type="ORF">SHKM778_41050</name>
</gene>
<evidence type="ECO:0000256" key="1">
    <source>
        <dbReference type="SAM" id="MobiDB-lite"/>
    </source>
</evidence>
<evidence type="ECO:0000313" key="2">
    <source>
        <dbReference type="EMBL" id="BFO17717.1"/>
    </source>
</evidence>
<feature type="region of interest" description="Disordered" evidence="1">
    <location>
        <begin position="1"/>
        <end position="70"/>
    </location>
</feature>
<dbReference type="EMBL" id="AP035768">
    <property type="protein sequence ID" value="BFO17717.1"/>
    <property type="molecule type" value="Genomic_DNA"/>
</dbReference>
<sequence>MLPSGPQRLGAVADERGRGGPGGAVEGEAEQCLAAVGVGEAQEGPAVETHHVEQHQVDGDGGRAAGRPGGCVRQTHTGLEQLEARPAVFVEGEDLTVQDRGAGTEGGGQGAELGVRAGDLLSRAGAQYGGAVAGEIDHRPLAVLFGLVGPAGVRRWRRQRAGCGEHGRDQGRVTGEVWTAPGSVTRPPSWFRPNGPAGGVGD</sequence>
<name>A0AAT9HJV6_9ACTN</name>
<protein>
    <submittedName>
        <fullName evidence="2">Uncharacterized protein</fullName>
    </submittedName>
</protein>
<reference evidence="2" key="2">
    <citation type="submission" date="2024-07" db="EMBL/GenBank/DDBJ databases">
        <title>Streptomyces haneummycinica sp. nov., a new antibiotic-producing actinobacterium isolated from marine sediment.</title>
        <authorList>
            <person name="Uemura M."/>
            <person name="Hamada M."/>
            <person name="Hirano S."/>
            <person name="Kobayashi K."/>
            <person name="Ohshiro T."/>
            <person name="Kobayashi T."/>
            <person name="Terahara T."/>
        </authorList>
    </citation>
    <scope>NUCLEOTIDE SEQUENCE</scope>
    <source>
        <strain evidence="2">KM77-8</strain>
    </source>
</reference>
<dbReference type="AlphaFoldDB" id="A0AAT9HJV6"/>
<feature type="region of interest" description="Disordered" evidence="1">
    <location>
        <begin position="162"/>
        <end position="202"/>
    </location>
</feature>
<organism evidence="2">
    <name type="scientific">Streptomyces haneummycinicus</name>
    <dbReference type="NCBI Taxonomy" id="3074435"/>
    <lineage>
        <taxon>Bacteria</taxon>
        <taxon>Bacillati</taxon>
        <taxon>Actinomycetota</taxon>
        <taxon>Actinomycetes</taxon>
        <taxon>Kitasatosporales</taxon>
        <taxon>Streptomycetaceae</taxon>
        <taxon>Streptomyces</taxon>
    </lineage>
</organism>
<proteinExistence type="predicted"/>
<reference evidence="2" key="1">
    <citation type="submission" date="2024-06" db="EMBL/GenBank/DDBJ databases">
        <authorList>
            <consortium name="consrtm"/>
            <person name="Uemura M."/>
            <person name="Terahara T."/>
        </authorList>
    </citation>
    <scope>NUCLEOTIDE SEQUENCE</scope>
    <source>
        <strain evidence="2">KM77-8</strain>
    </source>
</reference>